<dbReference type="PANTHER" id="PTHR43581:SF4">
    <property type="entry name" value="ATP_GTP PHOSPHATASE"/>
    <property type="match status" value="1"/>
</dbReference>
<name>A0A450Z3Q4_9GAMM</name>
<dbReference type="InterPro" id="IPR003959">
    <property type="entry name" value="ATPase_AAA_core"/>
</dbReference>
<evidence type="ECO:0000259" key="2">
    <source>
        <dbReference type="Pfam" id="PF13304"/>
    </source>
</evidence>
<reference evidence="3" key="1">
    <citation type="submission" date="2019-02" db="EMBL/GenBank/DDBJ databases">
        <authorList>
            <person name="Gruber-Vodicka R. H."/>
            <person name="Seah K. B. B."/>
        </authorList>
    </citation>
    <scope>NUCLEOTIDE SEQUENCE</scope>
    <source>
        <strain evidence="3">BECK_BZ125</strain>
    </source>
</reference>
<evidence type="ECO:0000256" key="1">
    <source>
        <dbReference type="SAM" id="MobiDB-lite"/>
    </source>
</evidence>
<feature type="domain" description="ATPase AAA-type core" evidence="2">
    <location>
        <begin position="25"/>
        <end position="315"/>
    </location>
</feature>
<sequence length="368" mass="40899">MSFQRISIKNFRAIASLEIDNIKQVNLLTGRNNCGKTSVLEAIFLLVGMSNPQLAVNIHNFRGLILTGNKDFSYLFNGFDFSRHPSITGNLESQERTLDIRPIYPTFTGIVEQIPGRHEPAENKPISSTTTPEDAPDGLAFDFSVDEKSFHAEVKIMPGSPPNLLRVNIGGQANIQHAPGYRETLNANFTNPVTTMAGLYQRLEAVLVKKKSEGIIDALRKIEPSLRDIRLGTGEKIYADIDGVGRLIPINIMGDGVIKILAILVSILETSNGILLIDEIENGLHHSALVPLWRAIFKMARESNAQLFIATHSYECIAAMTEVYREPGVEEDFMSLFRIDRGIDGRHRALQYEADTLLAGIKKAFEIR</sequence>
<organism evidence="3">
    <name type="scientific">Candidatus Kentrum sp. TC</name>
    <dbReference type="NCBI Taxonomy" id="2126339"/>
    <lineage>
        <taxon>Bacteria</taxon>
        <taxon>Pseudomonadati</taxon>
        <taxon>Pseudomonadota</taxon>
        <taxon>Gammaproteobacteria</taxon>
        <taxon>Candidatus Kentrum</taxon>
    </lineage>
</organism>
<proteinExistence type="predicted"/>
<dbReference type="PANTHER" id="PTHR43581">
    <property type="entry name" value="ATP/GTP PHOSPHATASE"/>
    <property type="match status" value="1"/>
</dbReference>
<dbReference type="PIRSF" id="PIRSF029347">
    <property type="entry name" value="RecF"/>
    <property type="match status" value="1"/>
</dbReference>
<accession>A0A450Z3Q4</accession>
<dbReference type="Pfam" id="PF13304">
    <property type="entry name" value="AAA_21"/>
    <property type="match status" value="1"/>
</dbReference>
<dbReference type="InterPro" id="IPR014555">
    <property type="entry name" value="RecF-like"/>
</dbReference>
<protein>
    <submittedName>
        <fullName evidence="3">ATPase/GTPase, AAA15 family</fullName>
    </submittedName>
</protein>
<dbReference type="AlphaFoldDB" id="A0A450Z3Q4"/>
<dbReference type="GO" id="GO:0016887">
    <property type="term" value="F:ATP hydrolysis activity"/>
    <property type="evidence" value="ECO:0007669"/>
    <property type="project" value="InterPro"/>
</dbReference>
<evidence type="ECO:0000313" key="3">
    <source>
        <dbReference type="EMBL" id="VFK48379.1"/>
    </source>
</evidence>
<dbReference type="InterPro" id="IPR051396">
    <property type="entry name" value="Bact_Antivir_Def_Nuclease"/>
</dbReference>
<feature type="region of interest" description="Disordered" evidence="1">
    <location>
        <begin position="115"/>
        <end position="134"/>
    </location>
</feature>
<dbReference type="GO" id="GO:0005524">
    <property type="term" value="F:ATP binding"/>
    <property type="evidence" value="ECO:0007669"/>
    <property type="project" value="InterPro"/>
</dbReference>
<dbReference type="EMBL" id="CAADFT010000112">
    <property type="protein sequence ID" value="VFK48379.1"/>
    <property type="molecule type" value="Genomic_DNA"/>
</dbReference>
<dbReference type="InterPro" id="IPR027417">
    <property type="entry name" value="P-loop_NTPase"/>
</dbReference>
<dbReference type="Gene3D" id="3.40.50.300">
    <property type="entry name" value="P-loop containing nucleotide triphosphate hydrolases"/>
    <property type="match status" value="2"/>
</dbReference>
<gene>
    <name evidence="3" type="ORF">BECKTC1821E_GA0114239_11122</name>
</gene>
<dbReference type="SUPFAM" id="SSF52540">
    <property type="entry name" value="P-loop containing nucleoside triphosphate hydrolases"/>
    <property type="match status" value="1"/>
</dbReference>